<proteinExistence type="predicted"/>
<reference evidence="2 3" key="1">
    <citation type="submission" date="2024-04" db="EMBL/GenBank/DDBJ databases">
        <authorList>
            <person name="Fracassetti M."/>
        </authorList>
    </citation>
    <scope>NUCLEOTIDE SEQUENCE [LARGE SCALE GENOMIC DNA]</scope>
</reference>
<keyword evidence="3" id="KW-1185">Reference proteome</keyword>
<evidence type="ECO:0000313" key="2">
    <source>
        <dbReference type="EMBL" id="CAL1383431.1"/>
    </source>
</evidence>
<feature type="region of interest" description="Disordered" evidence="1">
    <location>
        <begin position="19"/>
        <end position="41"/>
    </location>
</feature>
<organism evidence="2 3">
    <name type="scientific">Linum trigynum</name>
    <dbReference type="NCBI Taxonomy" id="586398"/>
    <lineage>
        <taxon>Eukaryota</taxon>
        <taxon>Viridiplantae</taxon>
        <taxon>Streptophyta</taxon>
        <taxon>Embryophyta</taxon>
        <taxon>Tracheophyta</taxon>
        <taxon>Spermatophyta</taxon>
        <taxon>Magnoliopsida</taxon>
        <taxon>eudicotyledons</taxon>
        <taxon>Gunneridae</taxon>
        <taxon>Pentapetalae</taxon>
        <taxon>rosids</taxon>
        <taxon>fabids</taxon>
        <taxon>Malpighiales</taxon>
        <taxon>Linaceae</taxon>
        <taxon>Linum</taxon>
    </lineage>
</organism>
<dbReference type="Proteomes" id="UP001497516">
    <property type="component" value="Chromosome 4"/>
</dbReference>
<accession>A0AAV2EBU2</accession>
<dbReference type="EMBL" id="OZ034817">
    <property type="protein sequence ID" value="CAL1383431.1"/>
    <property type="molecule type" value="Genomic_DNA"/>
</dbReference>
<protein>
    <submittedName>
        <fullName evidence="2">Uncharacterized protein</fullName>
    </submittedName>
</protein>
<evidence type="ECO:0000313" key="3">
    <source>
        <dbReference type="Proteomes" id="UP001497516"/>
    </source>
</evidence>
<dbReference type="AlphaFoldDB" id="A0AAV2EBU2"/>
<gene>
    <name evidence="2" type="ORF">LTRI10_LOCUS24708</name>
</gene>
<evidence type="ECO:0000256" key="1">
    <source>
        <dbReference type="SAM" id="MobiDB-lite"/>
    </source>
</evidence>
<sequence>MDPRNLFLLRSIVTKPELQSPEAAAAAAPEPTPDLPPRNLVGGARVHFPNPEDAIEVFVNGYPVKILKGMTVLQAREIAGVDIPREDGRFAMPALPGF</sequence>
<name>A0AAV2EBU2_9ROSI</name>